<gene>
    <name evidence="2" type="ORF">Premu_0055</name>
</gene>
<sequence length="209" mass="23600">MKRVYVNCVVKDDGLEPYSTYLDPIKTRRLSPMLQRALFTSLKCLKCVGVEKPDAIINGTYFGNIESQFYILKSVTNVSQNLNMASHFMYSTDSAVATAIAIYLGDTGYNSTYSQKNISFELAIQDAVQKIRNGVIDNALVCANDFIPDEIQDMMKRKGIVVKEEWNRSIAVFLSADDRQALEEIERVEIGFSAEEGSWARIKTRKINL</sequence>
<dbReference type="InterPro" id="IPR016039">
    <property type="entry name" value="Thiolase-like"/>
</dbReference>
<organism evidence="2 3">
    <name type="scientific">Hallella multisaccharivorax DSM 17128</name>
    <dbReference type="NCBI Taxonomy" id="688246"/>
    <lineage>
        <taxon>Bacteria</taxon>
        <taxon>Pseudomonadati</taxon>
        <taxon>Bacteroidota</taxon>
        <taxon>Bacteroidia</taxon>
        <taxon>Bacteroidales</taxon>
        <taxon>Prevotellaceae</taxon>
        <taxon>Hallella</taxon>
    </lineage>
</organism>
<dbReference type="GO" id="GO:0016746">
    <property type="term" value="F:acyltransferase activity"/>
    <property type="evidence" value="ECO:0007669"/>
    <property type="project" value="InterPro"/>
</dbReference>
<dbReference type="SUPFAM" id="SSF53901">
    <property type="entry name" value="Thiolase-like"/>
    <property type="match status" value="1"/>
</dbReference>
<dbReference type="Pfam" id="PF00109">
    <property type="entry name" value="ketoacyl-synt"/>
    <property type="match status" value="1"/>
</dbReference>
<dbReference type="STRING" id="688246.Premu_0055"/>
<protein>
    <recommendedName>
        <fullName evidence="1">Beta-ketoacyl synthase-like N-terminal domain-containing protein</fullName>
    </recommendedName>
</protein>
<feature type="domain" description="Beta-ketoacyl synthase-like N-terminal" evidence="1">
    <location>
        <begin position="23"/>
        <end position="145"/>
    </location>
</feature>
<dbReference type="EMBL" id="GL945016">
    <property type="protein sequence ID" value="EGN58259.1"/>
    <property type="molecule type" value="Genomic_DNA"/>
</dbReference>
<dbReference type="Proteomes" id="UP000002772">
    <property type="component" value="Unassembled WGS sequence"/>
</dbReference>
<reference evidence="3" key="1">
    <citation type="journal article" date="2011" name="Stand. Genomic Sci.">
        <title>Non-contiguous finished genome sequence of the opportunistic oral pathogen Prevotella multisaccharivorax type strain (PPPA20).</title>
        <authorList>
            <person name="Pati A."/>
            <person name="Gronow S."/>
            <person name="Lu M."/>
            <person name="Lapidus A."/>
            <person name="Nolan M."/>
            <person name="Lucas S."/>
            <person name="Hammon N."/>
            <person name="Deshpande S."/>
            <person name="Cheng J.F."/>
            <person name="Tapia R."/>
            <person name="Han C."/>
            <person name="Goodwin L."/>
            <person name="Pitluck S."/>
            <person name="Liolios K."/>
            <person name="Pagani I."/>
            <person name="Mavromatis K."/>
            <person name="Mikhailova N."/>
            <person name="Huntemann M."/>
            <person name="Chen A."/>
            <person name="Palaniappan K."/>
            <person name="Land M."/>
            <person name="Hauser L."/>
            <person name="Detter J.C."/>
            <person name="Brambilla E.M."/>
            <person name="Rohde M."/>
            <person name="Goker M."/>
            <person name="Woyke T."/>
            <person name="Bristow J."/>
            <person name="Eisen J.A."/>
            <person name="Markowitz V."/>
            <person name="Hugenholtz P."/>
            <person name="Kyrpides N.C."/>
            <person name="Klenk H.P."/>
            <person name="Ivanova N."/>
        </authorList>
    </citation>
    <scope>NUCLEOTIDE SEQUENCE [LARGE SCALE GENOMIC DNA]</scope>
    <source>
        <strain evidence="3">DSM 17128</strain>
    </source>
</reference>
<dbReference type="Gene3D" id="3.40.47.10">
    <property type="match status" value="1"/>
</dbReference>
<dbReference type="InterPro" id="IPR014030">
    <property type="entry name" value="Ketoacyl_synth_N"/>
</dbReference>
<dbReference type="AlphaFoldDB" id="F8N594"/>
<dbReference type="eggNOG" id="COG0304">
    <property type="taxonomic scope" value="Bacteria"/>
</dbReference>
<proteinExistence type="predicted"/>
<keyword evidence="3" id="KW-1185">Reference proteome</keyword>
<name>F8N594_9BACT</name>
<accession>F8N594</accession>
<evidence type="ECO:0000313" key="2">
    <source>
        <dbReference type="EMBL" id="EGN58259.1"/>
    </source>
</evidence>
<evidence type="ECO:0000259" key="1">
    <source>
        <dbReference type="Pfam" id="PF00109"/>
    </source>
</evidence>
<dbReference type="HOGENOM" id="CLU_1314481_0_0_10"/>
<evidence type="ECO:0000313" key="3">
    <source>
        <dbReference type="Proteomes" id="UP000002772"/>
    </source>
</evidence>